<evidence type="ECO:0000313" key="1">
    <source>
        <dbReference type="EMBL" id="KAI1510261.1"/>
    </source>
</evidence>
<evidence type="ECO:0000313" key="2">
    <source>
        <dbReference type="Proteomes" id="UP000249757"/>
    </source>
</evidence>
<accession>A0A922N6B5</accession>
<name>A0A922N6B5_9PLEO</name>
<dbReference type="EMBL" id="NRDI02000017">
    <property type="protein sequence ID" value="KAI1510261.1"/>
    <property type="molecule type" value="Genomic_DNA"/>
</dbReference>
<dbReference type="AlphaFoldDB" id="A0A922N6B5"/>
<proteinExistence type="predicted"/>
<gene>
    <name evidence="1" type="ORF">Ptr86124_010707</name>
</gene>
<comment type="caution">
    <text evidence="1">The sequence shown here is derived from an EMBL/GenBank/DDBJ whole genome shotgun (WGS) entry which is preliminary data.</text>
</comment>
<keyword evidence="2" id="KW-1185">Reference proteome</keyword>
<protein>
    <submittedName>
        <fullName evidence="1">Uncharacterized protein</fullName>
    </submittedName>
</protein>
<reference evidence="2" key="1">
    <citation type="journal article" date="2022" name="Microb. Genom.">
        <title>A global pangenome for the wheat fungal pathogen Pyrenophora tritici-repentis and prediction of effector protein structural homology.</title>
        <authorList>
            <person name="Moolhuijzen P.M."/>
            <person name="See P.T."/>
            <person name="Shi G."/>
            <person name="Powell H.R."/>
            <person name="Cockram J."/>
            <person name="Jorgensen L.N."/>
            <person name="Benslimane H."/>
            <person name="Strelkov S.E."/>
            <person name="Turner J."/>
            <person name="Liu Z."/>
            <person name="Moffat C.S."/>
        </authorList>
    </citation>
    <scope>NUCLEOTIDE SEQUENCE [LARGE SCALE GENOMIC DNA]</scope>
</reference>
<sequence length="129" mass="14000">MLLPTPSITLAATLPIADAFASLPTAQPQLSERTIPLKFPYVSPKPCVFPKAGPFWLVTETVSVTLTSTDTRVTVPYSCSVSPSRVEIAKYYYVTVTRTATATTTLYGPHPATTVGEHSVEYIGDYWGK</sequence>
<dbReference type="Proteomes" id="UP000249757">
    <property type="component" value="Unassembled WGS sequence"/>
</dbReference>
<organism evidence="1 2">
    <name type="scientific">Pyrenophora tritici-repentis</name>
    <dbReference type="NCBI Taxonomy" id="45151"/>
    <lineage>
        <taxon>Eukaryota</taxon>
        <taxon>Fungi</taxon>
        <taxon>Dikarya</taxon>
        <taxon>Ascomycota</taxon>
        <taxon>Pezizomycotina</taxon>
        <taxon>Dothideomycetes</taxon>
        <taxon>Pleosporomycetidae</taxon>
        <taxon>Pleosporales</taxon>
        <taxon>Pleosporineae</taxon>
        <taxon>Pleosporaceae</taxon>
        <taxon>Pyrenophora</taxon>
    </lineage>
</organism>